<dbReference type="Proteomes" id="UP000054538">
    <property type="component" value="Unassembled WGS sequence"/>
</dbReference>
<feature type="non-terminal residue" evidence="2">
    <location>
        <position position="1"/>
    </location>
</feature>
<dbReference type="HOGENOM" id="CLU_1986893_0_0_1"/>
<name>A0A0D0DES4_9AGAM</name>
<sequence>SLSLGTSQSSNSRSLSPANSMATGYTDPHPGPQACFSSIDNIPDSEIPKIVVWFTSLDEHDAQKKDHLKFTPFGQHCYNKCFQYLLQLSPSMMSLKELATSMGTSKGIAAFVRHYAKQDLEALLSK</sequence>
<reference evidence="2 3" key="1">
    <citation type="submission" date="2014-04" db="EMBL/GenBank/DDBJ databases">
        <authorList>
            <consortium name="DOE Joint Genome Institute"/>
            <person name="Kuo A."/>
            <person name="Kohler A."/>
            <person name="Jargeat P."/>
            <person name="Nagy L.G."/>
            <person name="Floudas D."/>
            <person name="Copeland A."/>
            <person name="Barry K.W."/>
            <person name="Cichocki N."/>
            <person name="Veneault-Fourrey C."/>
            <person name="LaButti K."/>
            <person name="Lindquist E.A."/>
            <person name="Lipzen A."/>
            <person name="Lundell T."/>
            <person name="Morin E."/>
            <person name="Murat C."/>
            <person name="Sun H."/>
            <person name="Tunlid A."/>
            <person name="Henrissat B."/>
            <person name="Grigoriev I.V."/>
            <person name="Hibbett D.S."/>
            <person name="Martin F."/>
            <person name="Nordberg H.P."/>
            <person name="Cantor M.N."/>
            <person name="Hua S.X."/>
        </authorList>
    </citation>
    <scope>NUCLEOTIDE SEQUENCE [LARGE SCALE GENOMIC DNA]</scope>
    <source>
        <strain evidence="2 3">Ve08.2h10</strain>
    </source>
</reference>
<gene>
    <name evidence="2" type="ORF">PAXRUDRAFT_139345</name>
</gene>
<proteinExistence type="predicted"/>
<accession>A0A0D0DES4</accession>
<reference evidence="3" key="2">
    <citation type="submission" date="2015-01" db="EMBL/GenBank/DDBJ databases">
        <title>Evolutionary Origins and Diversification of the Mycorrhizal Mutualists.</title>
        <authorList>
            <consortium name="DOE Joint Genome Institute"/>
            <consortium name="Mycorrhizal Genomics Consortium"/>
            <person name="Kohler A."/>
            <person name="Kuo A."/>
            <person name="Nagy L.G."/>
            <person name="Floudas D."/>
            <person name="Copeland A."/>
            <person name="Barry K.W."/>
            <person name="Cichocki N."/>
            <person name="Veneault-Fourrey C."/>
            <person name="LaButti K."/>
            <person name="Lindquist E.A."/>
            <person name="Lipzen A."/>
            <person name="Lundell T."/>
            <person name="Morin E."/>
            <person name="Murat C."/>
            <person name="Riley R."/>
            <person name="Ohm R."/>
            <person name="Sun H."/>
            <person name="Tunlid A."/>
            <person name="Henrissat B."/>
            <person name="Grigoriev I.V."/>
            <person name="Hibbett D.S."/>
            <person name="Martin F."/>
        </authorList>
    </citation>
    <scope>NUCLEOTIDE SEQUENCE [LARGE SCALE GENOMIC DNA]</scope>
    <source>
        <strain evidence="3">Ve08.2h10</strain>
    </source>
</reference>
<evidence type="ECO:0000313" key="3">
    <source>
        <dbReference type="Proteomes" id="UP000054538"/>
    </source>
</evidence>
<feature type="region of interest" description="Disordered" evidence="1">
    <location>
        <begin position="1"/>
        <end position="40"/>
    </location>
</feature>
<evidence type="ECO:0000256" key="1">
    <source>
        <dbReference type="SAM" id="MobiDB-lite"/>
    </source>
</evidence>
<organism evidence="2 3">
    <name type="scientific">Paxillus rubicundulus Ve08.2h10</name>
    <dbReference type="NCBI Taxonomy" id="930991"/>
    <lineage>
        <taxon>Eukaryota</taxon>
        <taxon>Fungi</taxon>
        <taxon>Dikarya</taxon>
        <taxon>Basidiomycota</taxon>
        <taxon>Agaricomycotina</taxon>
        <taxon>Agaricomycetes</taxon>
        <taxon>Agaricomycetidae</taxon>
        <taxon>Boletales</taxon>
        <taxon>Paxilineae</taxon>
        <taxon>Paxillaceae</taxon>
        <taxon>Paxillus</taxon>
    </lineage>
</organism>
<dbReference type="EMBL" id="KN825007">
    <property type="protein sequence ID" value="KIK96052.1"/>
    <property type="molecule type" value="Genomic_DNA"/>
</dbReference>
<dbReference type="AlphaFoldDB" id="A0A0D0DES4"/>
<keyword evidence="3" id="KW-1185">Reference proteome</keyword>
<dbReference type="InParanoid" id="A0A0D0DES4"/>
<evidence type="ECO:0000313" key="2">
    <source>
        <dbReference type="EMBL" id="KIK96052.1"/>
    </source>
</evidence>
<protein>
    <submittedName>
        <fullName evidence="2">Uncharacterized protein</fullName>
    </submittedName>
</protein>
<feature type="compositionally biased region" description="Low complexity" evidence="1">
    <location>
        <begin position="1"/>
        <end position="16"/>
    </location>
</feature>